<dbReference type="EMBL" id="JADKYU010000277">
    <property type="protein sequence ID" value="MBF4983784.1"/>
    <property type="molecule type" value="Genomic_DNA"/>
</dbReference>
<feature type="region of interest" description="Disordered" evidence="1">
    <location>
        <begin position="42"/>
        <end position="67"/>
    </location>
</feature>
<evidence type="ECO:0000313" key="3">
    <source>
        <dbReference type="Proteomes" id="UP001194729"/>
    </source>
</evidence>
<comment type="caution">
    <text evidence="2">The sequence shown here is derived from an EMBL/GenBank/DDBJ whole genome shotgun (WGS) entry which is preliminary data.</text>
</comment>
<gene>
    <name evidence="2" type="ORF">FNJ87_05360</name>
</gene>
<keyword evidence="3" id="KW-1185">Reference proteome</keyword>
<organism evidence="2 3">
    <name type="scientific">Nonlabens mediterrranea</name>
    <dbReference type="NCBI Taxonomy" id="1419947"/>
    <lineage>
        <taxon>Bacteria</taxon>
        <taxon>Pseudomonadati</taxon>
        <taxon>Bacteroidota</taxon>
        <taxon>Flavobacteriia</taxon>
        <taxon>Flavobacteriales</taxon>
        <taxon>Flavobacteriaceae</taxon>
        <taxon>Nonlabens</taxon>
    </lineage>
</organism>
<accession>A0ABS0A4F6</accession>
<name>A0ABS0A4F6_9FLAO</name>
<dbReference type="Proteomes" id="UP001194729">
    <property type="component" value="Unassembled WGS sequence"/>
</dbReference>
<evidence type="ECO:0000313" key="2">
    <source>
        <dbReference type="EMBL" id="MBF4983784.1"/>
    </source>
</evidence>
<feature type="non-terminal residue" evidence="2">
    <location>
        <position position="1"/>
    </location>
</feature>
<feature type="compositionally biased region" description="Basic and acidic residues" evidence="1">
    <location>
        <begin position="43"/>
        <end position="67"/>
    </location>
</feature>
<sequence>TLQSLGEETNSNLILLPNSPQAGSDMLNNMIASFTASAQIGEQMKKTNKNKEGDEANGKDDSDGWQD</sequence>
<protein>
    <submittedName>
        <fullName evidence="2">SPFH domain-containing protein</fullName>
    </submittedName>
</protein>
<proteinExistence type="predicted"/>
<reference evidence="2 3" key="1">
    <citation type="submission" date="2020-11" db="EMBL/GenBank/DDBJ databases">
        <title>P. mediterranea TC4 genome.</title>
        <authorList>
            <person name="Molmeret M."/>
        </authorList>
    </citation>
    <scope>NUCLEOTIDE SEQUENCE [LARGE SCALE GENOMIC DNA]</scope>
    <source>
        <strain evidence="2 3">TC4</strain>
    </source>
</reference>
<evidence type="ECO:0000256" key="1">
    <source>
        <dbReference type="SAM" id="MobiDB-lite"/>
    </source>
</evidence>